<keyword evidence="6 8" id="KW-0863">Zinc-finger</keyword>
<comment type="similarity">
    <text evidence="2">Belongs to the unkempt family.</text>
</comment>
<name>A0A5S6QN58_TRIMR</name>
<evidence type="ECO:0000256" key="1">
    <source>
        <dbReference type="ARBA" id="ARBA00004496"/>
    </source>
</evidence>
<dbReference type="Proteomes" id="UP000046395">
    <property type="component" value="Unassembled WGS sequence"/>
</dbReference>
<evidence type="ECO:0000313" key="10">
    <source>
        <dbReference type="Proteomes" id="UP000046395"/>
    </source>
</evidence>
<feature type="zinc finger region" description="C3H1-type" evidence="8">
    <location>
        <begin position="113"/>
        <end position="143"/>
    </location>
</feature>
<dbReference type="InterPro" id="IPR057295">
    <property type="entry name" value="UNK_Znf_4"/>
</dbReference>
<feature type="zinc finger region" description="C3H1-type" evidence="8">
    <location>
        <begin position="271"/>
        <end position="299"/>
    </location>
</feature>
<reference evidence="11" key="1">
    <citation type="submission" date="2019-12" db="UniProtKB">
        <authorList>
            <consortium name="WormBaseParasite"/>
        </authorList>
    </citation>
    <scope>IDENTIFICATION</scope>
</reference>
<evidence type="ECO:0000256" key="8">
    <source>
        <dbReference type="PROSITE-ProRule" id="PRU00723"/>
    </source>
</evidence>
<proteinExistence type="inferred from homology"/>
<dbReference type="STRING" id="70415.A0A5S6QN58"/>
<comment type="subcellular location">
    <subcellularLocation>
        <location evidence="1">Cytoplasm</location>
    </subcellularLocation>
</comment>
<evidence type="ECO:0000256" key="3">
    <source>
        <dbReference type="ARBA" id="ARBA00022490"/>
    </source>
</evidence>
<dbReference type="AlphaFoldDB" id="A0A5S6QN58"/>
<dbReference type="Gene3D" id="4.10.1000.10">
    <property type="entry name" value="Zinc finger, CCCH-type"/>
    <property type="match status" value="1"/>
</dbReference>
<evidence type="ECO:0000256" key="2">
    <source>
        <dbReference type="ARBA" id="ARBA00008808"/>
    </source>
</evidence>
<dbReference type="WBParaSite" id="TMUE_2000008623.1">
    <property type="protein sequence ID" value="TMUE_2000008623.1"/>
    <property type="gene ID" value="WBGene00293171"/>
</dbReference>
<dbReference type="InterPro" id="IPR036855">
    <property type="entry name" value="Znf_CCCH_sf"/>
</dbReference>
<evidence type="ECO:0000256" key="5">
    <source>
        <dbReference type="ARBA" id="ARBA00022737"/>
    </source>
</evidence>
<dbReference type="PANTHER" id="PTHR14493">
    <property type="entry name" value="UNKEMPT FAMILY MEMBER"/>
    <property type="match status" value="1"/>
</dbReference>
<dbReference type="InterPro" id="IPR057296">
    <property type="entry name" value="UNK_Znf_5"/>
</dbReference>
<keyword evidence="4 8" id="KW-0479">Metal-binding</keyword>
<dbReference type="GO" id="GO:0005737">
    <property type="term" value="C:cytoplasm"/>
    <property type="evidence" value="ECO:0007669"/>
    <property type="project" value="UniProtKB-SubCell"/>
</dbReference>
<evidence type="ECO:0000259" key="9">
    <source>
        <dbReference type="PROSITE" id="PS50103"/>
    </source>
</evidence>
<evidence type="ECO:0000256" key="7">
    <source>
        <dbReference type="ARBA" id="ARBA00022833"/>
    </source>
</evidence>
<dbReference type="GO" id="GO:0008270">
    <property type="term" value="F:zinc ion binding"/>
    <property type="evidence" value="ECO:0007669"/>
    <property type="project" value="UniProtKB-KW"/>
</dbReference>
<dbReference type="Pfam" id="PF18384">
    <property type="entry name" value="zf_CCCH_5"/>
    <property type="match status" value="1"/>
</dbReference>
<feature type="domain" description="C3H1-type" evidence="9">
    <location>
        <begin position="271"/>
        <end position="299"/>
    </location>
</feature>
<evidence type="ECO:0000256" key="6">
    <source>
        <dbReference type="ARBA" id="ARBA00022771"/>
    </source>
</evidence>
<evidence type="ECO:0000256" key="4">
    <source>
        <dbReference type="ARBA" id="ARBA00022723"/>
    </source>
</evidence>
<keyword evidence="7 8" id="KW-0862">Zinc</keyword>
<dbReference type="Pfam" id="PF23261">
    <property type="entry name" value="zf-CCCH_11"/>
    <property type="match status" value="1"/>
</dbReference>
<dbReference type="SMART" id="SM00356">
    <property type="entry name" value="ZnF_C3H1"/>
    <property type="match status" value="5"/>
</dbReference>
<evidence type="ECO:0000313" key="11">
    <source>
        <dbReference type="WBParaSite" id="TMUE_2000008623.1"/>
    </source>
</evidence>
<accession>A0A5S6QN58</accession>
<dbReference type="SUPFAM" id="SSF90229">
    <property type="entry name" value="CCCH zinc finger"/>
    <property type="match status" value="1"/>
</dbReference>
<dbReference type="PANTHER" id="PTHR14493:SF50">
    <property type="entry name" value="RING FINGER PROTEIN UNKEMPT"/>
    <property type="match status" value="1"/>
</dbReference>
<feature type="domain" description="C3H1-type" evidence="9">
    <location>
        <begin position="113"/>
        <end position="143"/>
    </location>
</feature>
<dbReference type="Pfam" id="PF23035">
    <property type="entry name" value="zf-CCCH_UNK-like_4th"/>
    <property type="match status" value="1"/>
</dbReference>
<dbReference type="InterPro" id="IPR045234">
    <property type="entry name" value="Unkempt-like"/>
</dbReference>
<keyword evidence="3" id="KW-0963">Cytoplasm</keyword>
<organism evidence="10 11">
    <name type="scientific">Trichuris muris</name>
    <name type="common">Mouse whipworm</name>
    <dbReference type="NCBI Taxonomy" id="70415"/>
    <lineage>
        <taxon>Eukaryota</taxon>
        <taxon>Metazoa</taxon>
        <taxon>Ecdysozoa</taxon>
        <taxon>Nematoda</taxon>
        <taxon>Enoplea</taxon>
        <taxon>Dorylaimia</taxon>
        <taxon>Trichinellida</taxon>
        <taxon>Trichuridae</taxon>
        <taxon>Trichuris</taxon>
    </lineage>
</organism>
<keyword evidence="10" id="KW-1185">Reference proteome</keyword>
<dbReference type="InterPro" id="IPR000571">
    <property type="entry name" value="Znf_CCCH"/>
</dbReference>
<protein>
    <submittedName>
        <fullName evidence="11">C3H1-type domain-containing protein</fullName>
    </submittedName>
</protein>
<dbReference type="InterPro" id="IPR040594">
    <property type="entry name" value="UNK_Znf_1"/>
</dbReference>
<dbReference type="Pfam" id="PF25427">
    <property type="entry name" value="zf-CCCH_UNK"/>
    <property type="match status" value="1"/>
</dbReference>
<dbReference type="PROSITE" id="PS50103">
    <property type="entry name" value="ZF_C3H1"/>
    <property type="match status" value="2"/>
</dbReference>
<keyword evidence="5" id="KW-0677">Repeat</keyword>
<sequence>MGTLEIHKSSQAYATVKEKPEHLTYLQDFRVEPCSLFKQHTCQNHRPYTCFSWHFVNQRRRRCVLRSDGTFNYSPDVYCVKYDESTGVCPDDDRCPFLHRVYGDIERKYHLRYYKTTLCVHATDASGHCMKNGVHCPFAHGPDDLREPVFELRDSESVGGEDRSAVELFEHRDRLSYVVEDPIWEDQEHVLAYYKTELCKKPPRLCRQGYACPFYHNSKDRRRSPLEVKYRSTPCPSVKHADEWSSPESCESGDMCTYCHTRTEQQFHPEIYKSSKCNDMLQHGYCPRSSFCAFAHTDGELCAERVPSRKQRHGGSFSSFSAGSFSSPSDSGFTSCGELIKAQCGSSRLPASYADSVAEGNAFRGVRTPGSEAPVSYSSVLKQRRYTMPSPRSIAGKAESQPAAAYSYPKAPGFERGYHSPYRERACSTLLSGNGENVSKSSIFGYYDPTAYESSTVCLTHNLVSDYYSSSLGAVGSKYEPVENLDALIGSLADDLNMDDVVLPTINESEERHADVPASFSNLPSYFNQTSAAYDSALSDAATTENVKSVEQCPQGYSPVGDSCHTALSTGSNGYFNFGEDNVLVKMQQTAAAQHVGAGGYRDTTDIFTPLSPSVTQASRGERMPFCEGGLSAASRFGGMDLDECLLRTTKTCEVWKREAEEQRRRALIAEQEKLQAISERDDAFRQLACMQLEMQLIKAGNMPSSTSADSMNAYQLEELKNRLQVELEKVNRQLQHSAGPMCARCGRHVNDRVPSVHCPVCTPSSCKVGAGSPARA</sequence>